<proteinExistence type="predicted"/>
<comment type="caution">
    <text evidence="2">The sequence shown here is derived from an EMBL/GenBank/DDBJ whole genome shotgun (WGS) entry which is preliminary data.</text>
</comment>
<evidence type="ECO:0000313" key="2">
    <source>
        <dbReference type="EMBL" id="SES26437.1"/>
    </source>
</evidence>
<dbReference type="RefSeq" id="WP_093074179.1">
    <property type="nucleotide sequence ID" value="NZ_FOGV01000025.1"/>
</dbReference>
<dbReference type="Proteomes" id="UP000199318">
    <property type="component" value="Unassembled WGS sequence"/>
</dbReference>
<dbReference type="AlphaFoldDB" id="A0A1H9VYG9"/>
<evidence type="ECO:0000256" key="1">
    <source>
        <dbReference type="SAM" id="Coils"/>
    </source>
</evidence>
<feature type="coiled-coil region" evidence="1">
    <location>
        <begin position="207"/>
        <end position="257"/>
    </location>
</feature>
<keyword evidence="3" id="KW-1185">Reference proteome</keyword>
<accession>A0A1H9VYG9</accession>
<organism evidence="2 3">
    <name type="scientific">Salisediminibacterium halotolerans</name>
    <dbReference type="NCBI Taxonomy" id="517425"/>
    <lineage>
        <taxon>Bacteria</taxon>
        <taxon>Bacillati</taxon>
        <taxon>Bacillota</taxon>
        <taxon>Bacilli</taxon>
        <taxon>Bacillales</taxon>
        <taxon>Bacillaceae</taxon>
        <taxon>Salisediminibacterium</taxon>
    </lineage>
</organism>
<evidence type="ECO:0000313" key="3">
    <source>
        <dbReference type="Proteomes" id="UP000199318"/>
    </source>
</evidence>
<gene>
    <name evidence="2" type="ORF">SAMN05444126_12510</name>
</gene>
<name>A0A1H9VYG9_9BACI</name>
<dbReference type="STRING" id="1464123.SAMN05444126_12510"/>
<reference evidence="3" key="1">
    <citation type="submission" date="2016-10" db="EMBL/GenBank/DDBJ databases">
        <authorList>
            <person name="de Groot N.N."/>
        </authorList>
    </citation>
    <scope>NUCLEOTIDE SEQUENCE [LARGE SCALE GENOMIC DNA]</scope>
    <source>
        <strain evidence="3">10nlg</strain>
    </source>
</reference>
<dbReference type="EMBL" id="FOGV01000025">
    <property type="protein sequence ID" value="SES26437.1"/>
    <property type="molecule type" value="Genomic_DNA"/>
</dbReference>
<keyword evidence="1" id="KW-0175">Coiled coil</keyword>
<dbReference type="OrthoDB" id="2965543at2"/>
<sequence length="258" mass="30757">MFWKNPRFTVKRKAKRHKSRFEKVHVYSYPYEVKGRHYYLADYLRMGRTAGHAVFSDEQDNAEDALSALNQLIYFYRLSERVQDEGTMRAKIDLKLLQHPIEVMEKQWDDRLRPGYELLDRLLRYQLKYRKIYDEMMVSLRELREAYPALGERDLSVLEEGAAELEALQLEMLHNLTAEADKIKTWIESMKALGLWEELNTPQQVFYRQLLENQAAVKDEIQGVKDESAVQLRRSQLKKLKKELEGQKKEARNILRYP</sequence>
<protein>
    <submittedName>
        <fullName evidence="2">Uncharacterized protein</fullName>
    </submittedName>
</protein>